<keyword evidence="1" id="KW-0732">Signal</keyword>
<proteinExistence type="predicted"/>
<dbReference type="EMBL" id="PNHF01000017">
    <property type="protein sequence ID" value="PMC61992.1"/>
    <property type="molecule type" value="Genomic_DNA"/>
</dbReference>
<gene>
    <name evidence="2" type="ORF">CJ204_07975</name>
</gene>
<dbReference type="Proteomes" id="UP000235363">
    <property type="component" value="Unassembled WGS sequence"/>
</dbReference>
<evidence type="ECO:0000313" key="3">
    <source>
        <dbReference type="Proteomes" id="UP000235363"/>
    </source>
</evidence>
<evidence type="ECO:0000256" key="1">
    <source>
        <dbReference type="SAM" id="SignalP"/>
    </source>
</evidence>
<evidence type="ECO:0000313" key="2">
    <source>
        <dbReference type="EMBL" id="PMC61992.1"/>
    </source>
</evidence>
<organism evidence="2 3">
    <name type="scientific">Corynebacterium xerosis</name>
    <dbReference type="NCBI Taxonomy" id="1725"/>
    <lineage>
        <taxon>Bacteria</taxon>
        <taxon>Bacillati</taxon>
        <taxon>Actinomycetota</taxon>
        <taxon>Actinomycetes</taxon>
        <taxon>Mycobacteriales</taxon>
        <taxon>Corynebacteriaceae</taxon>
        <taxon>Corynebacterium</taxon>
    </lineage>
</organism>
<reference evidence="2 3" key="1">
    <citation type="submission" date="2017-09" db="EMBL/GenBank/DDBJ databases">
        <title>Bacterial strain isolated from the female urinary microbiota.</title>
        <authorList>
            <person name="Thomas-White K."/>
            <person name="Kumar N."/>
            <person name="Forster S."/>
            <person name="Putonti C."/>
            <person name="Lawley T."/>
            <person name="Wolfe A.J."/>
        </authorList>
    </citation>
    <scope>NUCLEOTIDE SEQUENCE [LARGE SCALE GENOMIC DNA]</scope>
    <source>
        <strain evidence="2 3">UMB0908</strain>
    </source>
</reference>
<sequence length="193" mass="19567">MENPHAMKPRTSRTAPALIALAASALALAACGTDGEGGGDGGEATTSTAAVSVDPDAPELEDREGSYNFLRLDDDGRSHILGHVKVLSADGWLGLADEDIAFTALDDGEYRVIARGASGCPGVGEDTDEGLGVIGEIHAADGAAKVWGTPVEADVDSFSTVVLADSDDTVLSCGKSVNWTEPTTSSTSTASST</sequence>
<name>A0A2N6SY52_9CORY</name>
<feature type="chain" id="PRO_5014691894" description="Lipoprotein" evidence="1">
    <location>
        <begin position="30"/>
        <end position="193"/>
    </location>
</feature>
<protein>
    <recommendedName>
        <fullName evidence="4">Lipoprotein</fullName>
    </recommendedName>
</protein>
<accession>A0A2N6SY52</accession>
<evidence type="ECO:0008006" key="4">
    <source>
        <dbReference type="Google" id="ProtNLM"/>
    </source>
</evidence>
<feature type="signal peptide" evidence="1">
    <location>
        <begin position="1"/>
        <end position="29"/>
    </location>
</feature>
<dbReference type="AlphaFoldDB" id="A0A2N6SY52"/>
<comment type="caution">
    <text evidence="2">The sequence shown here is derived from an EMBL/GenBank/DDBJ whole genome shotgun (WGS) entry which is preliminary data.</text>
</comment>